<dbReference type="Gene3D" id="1.10.10.60">
    <property type="entry name" value="Homeodomain-like"/>
    <property type="match status" value="1"/>
</dbReference>
<keyword evidence="3" id="KW-0804">Transcription</keyword>
<evidence type="ECO:0000256" key="3">
    <source>
        <dbReference type="ARBA" id="ARBA00023163"/>
    </source>
</evidence>
<keyword evidence="1" id="KW-0805">Transcription regulation</keyword>
<evidence type="ECO:0000256" key="5">
    <source>
        <dbReference type="SAM" id="MobiDB-lite"/>
    </source>
</evidence>
<dbReference type="InterPro" id="IPR001647">
    <property type="entry name" value="HTH_TetR"/>
</dbReference>
<dbReference type="RefSeq" id="WP_330820390.1">
    <property type="nucleotide sequence ID" value="NZ_JAZBJP010000001.1"/>
</dbReference>
<comment type="caution">
    <text evidence="7">The sequence shown here is derived from an EMBL/GenBank/DDBJ whole genome shotgun (WGS) entry which is preliminary data.</text>
</comment>
<dbReference type="EMBL" id="JAZBJP010000001">
    <property type="protein sequence ID" value="MEE4418053.1"/>
    <property type="molecule type" value="Genomic_DNA"/>
</dbReference>
<dbReference type="Gene3D" id="1.10.357.10">
    <property type="entry name" value="Tetracycline Repressor, domain 2"/>
    <property type="match status" value="1"/>
</dbReference>
<evidence type="ECO:0000256" key="2">
    <source>
        <dbReference type="ARBA" id="ARBA00023125"/>
    </source>
</evidence>
<feature type="DNA-binding region" description="H-T-H motif" evidence="4">
    <location>
        <begin position="31"/>
        <end position="50"/>
    </location>
</feature>
<evidence type="ECO:0000313" key="7">
    <source>
        <dbReference type="EMBL" id="MEE4418053.1"/>
    </source>
</evidence>
<feature type="compositionally biased region" description="Basic and acidic residues" evidence="5">
    <location>
        <begin position="205"/>
        <end position="220"/>
    </location>
</feature>
<dbReference type="SUPFAM" id="SSF48498">
    <property type="entry name" value="Tetracyclin repressor-like, C-terminal domain"/>
    <property type="match status" value="1"/>
</dbReference>
<accession>A0ABU7NGP9</accession>
<feature type="compositionally biased region" description="Polar residues" evidence="5">
    <location>
        <begin position="248"/>
        <end position="257"/>
    </location>
</feature>
<dbReference type="PANTHER" id="PTHR47506:SF1">
    <property type="entry name" value="HTH-TYPE TRANSCRIPTIONAL REGULATOR YJDC"/>
    <property type="match status" value="1"/>
</dbReference>
<dbReference type="Pfam" id="PF00440">
    <property type="entry name" value="TetR_N"/>
    <property type="match status" value="1"/>
</dbReference>
<dbReference type="PROSITE" id="PS50977">
    <property type="entry name" value="HTH_TETR_2"/>
    <property type="match status" value="1"/>
</dbReference>
<dbReference type="InterPro" id="IPR009057">
    <property type="entry name" value="Homeodomain-like_sf"/>
</dbReference>
<gene>
    <name evidence="7" type="ORF">V2J85_01645</name>
</gene>
<keyword evidence="2 4" id="KW-0238">DNA-binding</keyword>
<name>A0ABU7NGP9_9ACTN</name>
<protein>
    <submittedName>
        <fullName evidence="7">TetR/AcrR family transcriptional regulator</fullName>
    </submittedName>
</protein>
<evidence type="ECO:0000259" key="6">
    <source>
        <dbReference type="PROSITE" id="PS50977"/>
    </source>
</evidence>
<evidence type="ECO:0000256" key="1">
    <source>
        <dbReference type="ARBA" id="ARBA00023015"/>
    </source>
</evidence>
<dbReference type="Proteomes" id="UP001307760">
    <property type="component" value="Unassembled WGS sequence"/>
</dbReference>
<dbReference type="InterPro" id="IPR023772">
    <property type="entry name" value="DNA-bd_HTH_TetR-type_CS"/>
</dbReference>
<feature type="region of interest" description="Disordered" evidence="5">
    <location>
        <begin position="194"/>
        <end position="257"/>
    </location>
</feature>
<sequence length="257" mass="26891">MPGGRPRAFDVDAALDRALDVFWRHGYEGASLADLTGAMGINKPSMYAAFGNKEDLFATVLGRYLRGPAAFAEAALTAPTFAELAQRLVLGSVELTAGDGASRGCLTVKGVHACGPGAERARQDATAVRKAAEAALRSRLEQLDDLPAGADPATLASLLHTLTDGIAVQAASGVPRARLQRVAEAALRRRVGPRHRPAFACRSLTDGRRPARGTRADRPPAGRRSAGGGADHAASCGRSRKKRRKWPTTASGCSSAM</sequence>
<reference evidence="7 8" key="1">
    <citation type="submission" date="2023-12" db="EMBL/GenBank/DDBJ databases">
        <title>30 novel species of actinomycetes from the DSMZ collection.</title>
        <authorList>
            <person name="Nouioui I."/>
        </authorList>
    </citation>
    <scope>NUCLEOTIDE SEQUENCE [LARGE SCALE GENOMIC DNA]</scope>
    <source>
        <strain evidence="7 8">DSM 41528</strain>
    </source>
</reference>
<dbReference type="InterPro" id="IPR036271">
    <property type="entry name" value="Tet_transcr_reg_TetR-rel_C_sf"/>
</dbReference>
<dbReference type="SUPFAM" id="SSF46689">
    <property type="entry name" value="Homeodomain-like"/>
    <property type="match status" value="1"/>
</dbReference>
<dbReference type="PROSITE" id="PS01081">
    <property type="entry name" value="HTH_TETR_1"/>
    <property type="match status" value="1"/>
</dbReference>
<evidence type="ECO:0000256" key="4">
    <source>
        <dbReference type="PROSITE-ProRule" id="PRU00335"/>
    </source>
</evidence>
<feature type="domain" description="HTH tetR-type" evidence="6">
    <location>
        <begin position="8"/>
        <end position="68"/>
    </location>
</feature>
<organism evidence="7 8">
    <name type="scientific">Streptomyces bugieae</name>
    <dbReference type="NCBI Taxonomy" id="3098223"/>
    <lineage>
        <taxon>Bacteria</taxon>
        <taxon>Bacillati</taxon>
        <taxon>Actinomycetota</taxon>
        <taxon>Actinomycetes</taxon>
        <taxon>Kitasatosporales</taxon>
        <taxon>Streptomycetaceae</taxon>
        <taxon>Streptomyces</taxon>
    </lineage>
</organism>
<keyword evidence="8" id="KW-1185">Reference proteome</keyword>
<proteinExistence type="predicted"/>
<evidence type="ECO:0000313" key="8">
    <source>
        <dbReference type="Proteomes" id="UP001307760"/>
    </source>
</evidence>
<dbReference type="PANTHER" id="PTHR47506">
    <property type="entry name" value="TRANSCRIPTIONAL REGULATORY PROTEIN"/>
    <property type="match status" value="1"/>
</dbReference>